<reference evidence="3 4" key="1">
    <citation type="submission" date="2016-10" db="EMBL/GenBank/DDBJ databases">
        <authorList>
            <person name="de Groot N.N."/>
        </authorList>
    </citation>
    <scope>NUCLEOTIDE SEQUENCE [LARGE SCALE GENOMIC DNA]</scope>
    <source>
        <strain evidence="3 4">CGMCC 1.9157</strain>
    </source>
</reference>
<evidence type="ECO:0000259" key="2">
    <source>
        <dbReference type="Pfam" id="PF13649"/>
    </source>
</evidence>
<dbReference type="Pfam" id="PF13649">
    <property type="entry name" value="Methyltransf_25"/>
    <property type="match status" value="1"/>
</dbReference>
<dbReference type="OrthoDB" id="9804312at2"/>
<dbReference type="EMBL" id="FOVR01000003">
    <property type="protein sequence ID" value="SFO10693.1"/>
    <property type="molecule type" value="Genomic_DNA"/>
</dbReference>
<accession>A0A1I5EH73</accession>
<evidence type="ECO:0000313" key="4">
    <source>
        <dbReference type="Proteomes" id="UP000199236"/>
    </source>
</evidence>
<dbReference type="CDD" id="cd02440">
    <property type="entry name" value="AdoMet_MTases"/>
    <property type="match status" value="1"/>
</dbReference>
<organism evidence="3 4">
    <name type="scientific">Cohaesibacter marisflavi</name>
    <dbReference type="NCBI Taxonomy" id="655353"/>
    <lineage>
        <taxon>Bacteria</taxon>
        <taxon>Pseudomonadati</taxon>
        <taxon>Pseudomonadota</taxon>
        <taxon>Alphaproteobacteria</taxon>
        <taxon>Hyphomicrobiales</taxon>
        <taxon>Cohaesibacteraceae</taxon>
    </lineage>
</organism>
<dbReference type="InterPro" id="IPR041698">
    <property type="entry name" value="Methyltransf_25"/>
</dbReference>
<dbReference type="STRING" id="655353.SAMN04488056_103178"/>
<dbReference type="GO" id="GO:0032259">
    <property type="term" value="P:methylation"/>
    <property type="evidence" value="ECO:0007669"/>
    <property type="project" value="UniProtKB-KW"/>
</dbReference>
<protein>
    <submittedName>
        <fullName evidence="3">Methyltransferase domain-containing protein</fullName>
    </submittedName>
</protein>
<keyword evidence="1 3" id="KW-0808">Transferase</keyword>
<proteinExistence type="predicted"/>
<name>A0A1I5EH73_9HYPH</name>
<feature type="domain" description="Methyltransferase" evidence="2">
    <location>
        <begin position="70"/>
        <end position="166"/>
    </location>
</feature>
<dbReference type="GO" id="GO:0008168">
    <property type="term" value="F:methyltransferase activity"/>
    <property type="evidence" value="ECO:0007669"/>
    <property type="project" value="UniProtKB-KW"/>
</dbReference>
<dbReference type="RefSeq" id="WP_090070762.1">
    <property type="nucleotide sequence ID" value="NZ_FOVR01000003.1"/>
</dbReference>
<evidence type="ECO:0000256" key="1">
    <source>
        <dbReference type="ARBA" id="ARBA00022679"/>
    </source>
</evidence>
<keyword evidence="4" id="KW-1185">Reference proteome</keyword>
<dbReference type="InterPro" id="IPR029063">
    <property type="entry name" value="SAM-dependent_MTases_sf"/>
</dbReference>
<dbReference type="AlphaFoldDB" id="A0A1I5EH73"/>
<dbReference type="SUPFAM" id="SSF53335">
    <property type="entry name" value="S-adenosyl-L-methionine-dependent methyltransferases"/>
    <property type="match status" value="1"/>
</dbReference>
<gene>
    <name evidence="3" type="ORF">SAMN04488056_103178</name>
</gene>
<sequence>MYDLLCTMAERPAPFCQYTAPDLWTRPHIAASMLAFHIDGSNDLASRKQESIVSIVDWIAERFAVDGKRVCDLGCGPGLYANRLAQKGAQVTGVDISTSSLAYARGHAPSAAPTGAPSYRLANYLEDPLPQEQDLVLLIYADYCALSPSQRRTLLARMRAQLNPGGAIIFDVFSDHMFQKLEQSTVLEADLMGGFWAPSPYVGLKKSWLWPETTTGLDHYLIACPDETFEIYNWMQYFSPHSLKDELQQCGFDAPAVIDFQTGSALGADYGDAFGVIVTV</sequence>
<keyword evidence="3" id="KW-0489">Methyltransferase</keyword>
<evidence type="ECO:0000313" key="3">
    <source>
        <dbReference type="EMBL" id="SFO10693.1"/>
    </source>
</evidence>
<dbReference type="Proteomes" id="UP000199236">
    <property type="component" value="Unassembled WGS sequence"/>
</dbReference>
<dbReference type="PANTHER" id="PTHR43861">
    <property type="entry name" value="TRANS-ACONITATE 2-METHYLTRANSFERASE-RELATED"/>
    <property type="match status" value="1"/>
</dbReference>
<dbReference type="Gene3D" id="3.40.50.150">
    <property type="entry name" value="Vaccinia Virus protein VP39"/>
    <property type="match status" value="1"/>
</dbReference>